<organism evidence="2 3">
    <name type="scientific">Ricinus communis</name>
    <name type="common">Castor bean</name>
    <dbReference type="NCBI Taxonomy" id="3988"/>
    <lineage>
        <taxon>Eukaryota</taxon>
        <taxon>Viridiplantae</taxon>
        <taxon>Streptophyta</taxon>
        <taxon>Embryophyta</taxon>
        <taxon>Tracheophyta</taxon>
        <taxon>Spermatophyta</taxon>
        <taxon>Magnoliopsida</taxon>
        <taxon>eudicotyledons</taxon>
        <taxon>Gunneridae</taxon>
        <taxon>Pentapetalae</taxon>
        <taxon>rosids</taxon>
        <taxon>fabids</taxon>
        <taxon>Malpighiales</taxon>
        <taxon>Euphorbiaceae</taxon>
        <taxon>Acalyphoideae</taxon>
        <taxon>Acalypheae</taxon>
        <taxon>Ricinus</taxon>
    </lineage>
</organism>
<dbReference type="InParanoid" id="B9RAT1"/>
<dbReference type="Proteomes" id="UP000008311">
    <property type="component" value="Unassembled WGS sequence"/>
</dbReference>
<evidence type="ECO:0000313" key="2">
    <source>
        <dbReference type="EMBL" id="EEF51908.1"/>
    </source>
</evidence>
<dbReference type="SUPFAM" id="SSF47699">
    <property type="entry name" value="Bifunctional inhibitor/lipid-transfer protein/seed storage 2S albumin"/>
    <property type="match status" value="1"/>
</dbReference>
<evidence type="ECO:0000256" key="1">
    <source>
        <dbReference type="SAM" id="SignalP"/>
    </source>
</evidence>
<name>B9RAT1_RICCO</name>
<accession>B9RAT1</accession>
<evidence type="ECO:0008006" key="4">
    <source>
        <dbReference type="Google" id="ProtNLM"/>
    </source>
</evidence>
<keyword evidence="3" id="KW-1185">Reference proteome</keyword>
<protein>
    <recommendedName>
        <fullName evidence="4">Bifunctional inhibitor/plant lipid transfer protein/seed storage helical domain-containing protein</fullName>
    </recommendedName>
</protein>
<dbReference type="Gene3D" id="1.10.110.10">
    <property type="entry name" value="Plant lipid-transfer and hydrophobic proteins"/>
    <property type="match status" value="1"/>
</dbReference>
<dbReference type="AlphaFoldDB" id="B9RAT1"/>
<dbReference type="EMBL" id="EQ973773">
    <property type="protein sequence ID" value="EEF51908.1"/>
    <property type="molecule type" value="Genomic_DNA"/>
</dbReference>
<gene>
    <name evidence="2" type="ORF">RCOM_1508440</name>
</gene>
<proteinExistence type="predicted"/>
<dbReference type="InterPro" id="IPR036312">
    <property type="entry name" value="Bifun_inhib/LTP/seed_sf"/>
</dbReference>
<feature type="chain" id="PRO_5002890672" description="Bifunctional inhibitor/plant lipid transfer protein/seed storage helical domain-containing protein" evidence="1">
    <location>
        <begin position="32"/>
        <end position="151"/>
    </location>
</feature>
<evidence type="ECO:0000313" key="3">
    <source>
        <dbReference type="Proteomes" id="UP000008311"/>
    </source>
</evidence>
<sequence length="151" mass="16869">MQPYRNSYRRVRFGKSLLFFLLLMLANGSRAGRDPSCIFISSNLHSCSDVLRLGFLIGKPSPQCCRGIRFIKEAALIFGVPKACHCVRNCANTHIFRRHNTQKLSGSLKAGAPISNKAPDFNGDIFIQLQKKCRVDLGFGLDQNIPCLIIK</sequence>
<feature type="signal peptide" evidence="1">
    <location>
        <begin position="1"/>
        <end position="31"/>
    </location>
</feature>
<keyword evidence="1" id="KW-0732">Signal</keyword>
<reference evidence="3" key="1">
    <citation type="journal article" date="2010" name="Nat. Biotechnol.">
        <title>Draft genome sequence of the oilseed species Ricinus communis.</title>
        <authorList>
            <person name="Chan A.P."/>
            <person name="Crabtree J."/>
            <person name="Zhao Q."/>
            <person name="Lorenzi H."/>
            <person name="Orvis J."/>
            <person name="Puiu D."/>
            <person name="Melake-Berhan A."/>
            <person name="Jones K.M."/>
            <person name="Redman J."/>
            <person name="Chen G."/>
            <person name="Cahoon E.B."/>
            <person name="Gedil M."/>
            <person name="Stanke M."/>
            <person name="Haas B.J."/>
            <person name="Wortman J.R."/>
            <person name="Fraser-Liggett C.M."/>
            <person name="Ravel J."/>
            <person name="Rabinowicz P.D."/>
        </authorList>
    </citation>
    <scope>NUCLEOTIDE SEQUENCE [LARGE SCALE GENOMIC DNA]</scope>
    <source>
        <strain evidence="3">cv. Hale</strain>
    </source>
</reference>